<dbReference type="GO" id="GO:0005634">
    <property type="term" value="C:nucleus"/>
    <property type="evidence" value="ECO:0007669"/>
    <property type="project" value="UniProtKB-SubCell"/>
</dbReference>
<evidence type="ECO:0000256" key="2">
    <source>
        <dbReference type="ARBA" id="ARBA00023015"/>
    </source>
</evidence>
<dbReference type="InterPro" id="IPR003347">
    <property type="entry name" value="JmjC_dom"/>
</dbReference>
<comment type="caution">
    <text evidence="6">The sequence shown here is derived from an EMBL/GenBank/DDBJ whole genome shotgun (WGS) entry which is preliminary data.</text>
</comment>
<keyword evidence="4" id="KW-0539">Nucleus</keyword>
<dbReference type="AlphaFoldDB" id="A0A1F7ZS08"/>
<evidence type="ECO:0000313" key="6">
    <source>
        <dbReference type="EMBL" id="OGM42049.1"/>
    </source>
</evidence>
<accession>A0A1F7ZS08</accession>
<evidence type="ECO:0000313" key="7">
    <source>
        <dbReference type="Proteomes" id="UP000179179"/>
    </source>
</evidence>
<reference evidence="6 7" key="1">
    <citation type="journal article" date="2016" name="Genome Biol. Evol.">
        <title>Draft genome sequence of an aflatoxigenic Aspergillus species, A. bombycis.</title>
        <authorList>
            <person name="Moore G.G."/>
            <person name="Mack B.M."/>
            <person name="Beltz S.B."/>
            <person name="Gilbert M.K."/>
        </authorList>
    </citation>
    <scope>NUCLEOTIDE SEQUENCE [LARGE SCALE GENOMIC DNA]</scope>
    <source>
        <strain evidence="7">NRRL 26010</strain>
    </source>
</reference>
<protein>
    <submittedName>
        <fullName evidence="6">JmjC domain protein</fullName>
    </submittedName>
</protein>
<evidence type="ECO:0000259" key="5">
    <source>
        <dbReference type="PROSITE" id="PS51184"/>
    </source>
</evidence>
<evidence type="ECO:0000256" key="3">
    <source>
        <dbReference type="ARBA" id="ARBA00023163"/>
    </source>
</evidence>
<dbReference type="EMBL" id="LYCR01000097">
    <property type="protein sequence ID" value="OGM42049.1"/>
    <property type="molecule type" value="Genomic_DNA"/>
</dbReference>
<dbReference type="Pfam" id="PF02373">
    <property type="entry name" value="JmjC"/>
    <property type="match status" value="1"/>
</dbReference>
<organism evidence="6 7">
    <name type="scientific">Aspergillus bombycis</name>
    <dbReference type="NCBI Taxonomy" id="109264"/>
    <lineage>
        <taxon>Eukaryota</taxon>
        <taxon>Fungi</taxon>
        <taxon>Dikarya</taxon>
        <taxon>Ascomycota</taxon>
        <taxon>Pezizomycotina</taxon>
        <taxon>Eurotiomycetes</taxon>
        <taxon>Eurotiomycetidae</taxon>
        <taxon>Eurotiales</taxon>
        <taxon>Aspergillaceae</taxon>
        <taxon>Aspergillus</taxon>
    </lineage>
</organism>
<dbReference type="Gene3D" id="2.60.120.650">
    <property type="entry name" value="Cupin"/>
    <property type="match status" value="1"/>
</dbReference>
<dbReference type="GeneID" id="34453085"/>
<sequence>MPAQRPRAAFEPISPDLDMADLVDSTPNFEYVARIHCDAIDANGLENFEKLVWLHVVLGGKPLVVEGFNQRLDSSIFSEKWLRSHYSMKTEFARNLTTQTDLPLTIGHYLKNMHLLTNQWTTHNYKDPNRQRIYLKDIDCPQQWHDHLKQLIPPPLFYLNKLPEIFEGPGAKTLSSNGESLARSASGRHIAMAGDLMSCLPPFMRAENLMCYIGHEGTYTPAHQEMCASLGQNIMVEASDGSVEYGKATKPGSSIWFMTESKDRHVVAEYWMSMLGHDIDIEDHFAQINAWKAAPFKTYIVEQRPGDFLLVPPLAAHQVWNRGTRTMKVAWNRTIAKTLELALFEALPHAKMVCRDEQYKNKAIVFYSLDHYSDLLSEVGDSGVWGPRVQLLLEDFELLFELYTQILLSESFLHYPPKEHIEYVPFDSNITCSYCRGNIFNRFLTCPWCIGEGDDTYDICMECYTMGRSCACISKLQWVEQFRWGELAGKYEKWRQQLLRFVEAKSDKYPCLPAKRAQLGKKTLAEICHEQMKRRPWFDVTNPVCQRIEEKDSGSENATPIRKRRKTHKSNACTEGGRCHICKCAEPMWKLASCSYCSLSYCYGSLFRAFNIQPLNTMEMYHWMCPKCQKICSCAACRRDPTMNPYEPTCTLLGHDTRKVADPRSVESLVDFRQSNLRWLKKAGDDEVGRLKKHQKEADDKRNKALVDNCIELEFPQAGSKRPESVKLPSPAAGHFNDYREIPVDPALEKLGGSLLRRNPSFSDMCRFAKEGQEAPQT</sequence>
<evidence type="ECO:0000256" key="1">
    <source>
        <dbReference type="ARBA" id="ARBA00004123"/>
    </source>
</evidence>
<dbReference type="InterPro" id="IPR018866">
    <property type="entry name" value="Znf-4CXXC_R1"/>
</dbReference>
<proteinExistence type="predicted"/>
<keyword evidence="2" id="KW-0805">Transcription regulation</keyword>
<dbReference type="Proteomes" id="UP000179179">
    <property type="component" value="Unassembled WGS sequence"/>
</dbReference>
<dbReference type="Pfam" id="PF10497">
    <property type="entry name" value="zf-4CXXC_R1"/>
    <property type="match status" value="1"/>
</dbReference>
<name>A0A1F7ZS08_9EURO</name>
<dbReference type="SUPFAM" id="SSF51197">
    <property type="entry name" value="Clavaminate synthase-like"/>
    <property type="match status" value="1"/>
</dbReference>
<dbReference type="OrthoDB" id="298344at2759"/>
<gene>
    <name evidence="6" type="ORF">ABOM_009695</name>
</gene>
<dbReference type="PROSITE" id="PS51184">
    <property type="entry name" value="JMJC"/>
    <property type="match status" value="1"/>
</dbReference>
<feature type="domain" description="JmjC" evidence="5">
    <location>
        <begin position="151"/>
        <end position="350"/>
    </location>
</feature>
<comment type="subcellular location">
    <subcellularLocation>
        <location evidence="1">Nucleus</location>
    </subcellularLocation>
</comment>
<keyword evidence="7" id="KW-1185">Reference proteome</keyword>
<keyword evidence="3" id="KW-0804">Transcription</keyword>
<dbReference type="STRING" id="109264.A0A1F7ZS08"/>
<dbReference type="SMART" id="SM00558">
    <property type="entry name" value="JmjC"/>
    <property type="match status" value="1"/>
</dbReference>
<evidence type="ECO:0000256" key="4">
    <source>
        <dbReference type="ARBA" id="ARBA00023242"/>
    </source>
</evidence>
<dbReference type="RefSeq" id="XP_022385766.1">
    <property type="nucleotide sequence ID" value="XM_022536823.1"/>
</dbReference>